<evidence type="ECO:0000313" key="2">
    <source>
        <dbReference type="Proteomes" id="UP000184749"/>
    </source>
</evidence>
<accession>A0A1L5NT83</accession>
<protein>
    <submittedName>
        <fullName evidence="1">Uncharacterized protein</fullName>
    </submittedName>
</protein>
<dbReference type="SUPFAM" id="SSF55874">
    <property type="entry name" value="ATPase domain of HSP90 chaperone/DNA topoisomerase II/histidine kinase"/>
    <property type="match status" value="1"/>
</dbReference>
<reference evidence="1 2" key="1">
    <citation type="submission" date="2016-09" db="EMBL/GenBank/DDBJ databases">
        <title>The complete genome sequences of Rhizobium gallicum, symbiovars gallicum and phaseoli, symbionts associated to common bean (Phaseolus vulgaris).</title>
        <authorList>
            <person name="Bustos P."/>
            <person name="Santamaria R.I."/>
            <person name="Perez-Carrascal O.M."/>
            <person name="Juarez S."/>
            <person name="Lozano L."/>
            <person name="Martinez-Flores I."/>
            <person name="Martinez-Romero E."/>
            <person name="Cevallos M."/>
            <person name="Romero D."/>
            <person name="Davila G."/>
            <person name="Gonzalez V."/>
        </authorList>
    </citation>
    <scope>NUCLEOTIDE SEQUENCE [LARGE SCALE GENOMIC DNA]</scope>
    <source>
        <strain evidence="1 2">IE4872</strain>
        <plasmid evidence="2">prgalie4872d</plasmid>
    </source>
</reference>
<dbReference type="InterPro" id="IPR036890">
    <property type="entry name" value="HATPase_C_sf"/>
</dbReference>
<gene>
    <name evidence="1" type="ORF">IE4872_PD00586</name>
</gene>
<dbReference type="AlphaFoldDB" id="A0A1L5NT83"/>
<dbReference type="Proteomes" id="UP000184749">
    <property type="component" value="Plasmid pRgalIE4872d"/>
</dbReference>
<name>A0A1L5NT83_9HYPH</name>
<organism evidence="1 2">
    <name type="scientific">Rhizobium gallicum</name>
    <dbReference type="NCBI Taxonomy" id="56730"/>
    <lineage>
        <taxon>Bacteria</taxon>
        <taxon>Pseudomonadati</taxon>
        <taxon>Pseudomonadota</taxon>
        <taxon>Alphaproteobacteria</taxon>
        <taxon>Hyphomicrobiales</taxon>
        <taxon>Rhizobiaceae</taxon>
        <taxon>Rhizobium/Agrobacterium group</taxon>
        <taxon>Rhizobium</taxon>
    </lineage>
</organism>
<keyword evidence="1" id="KW-0614">Plasmid</keyword>
<sequence>MGSCVDRSDHFSRRERPDWAALACPQSNTFVQEAGGNIGIENEPGVGTVVVPRLPVPWSKAEHRSTPSKPAGE</sequence>
<geneLocation type="plasmid" evidence="2">
    <name>prgalie4872d</name>
</geneLocation>
<proteinExistence type="predicted"/>
<dbReference type="EMBL" id="CP017105">
    <property type="protein sequence ID" value="APO71116.1"/>
    <property type="molecule type" value="Genomic_DNA"/>
</dbReference>
<evidence type="ECO:0000313" key="1">
    <source>
        <dbReference type="EMBL" id="APO71116.1"/>
    </source>
</evidence>